<keyword evidence="4 7" id="KW-0863">Zinc-finger</keyword>
<sequence>MSTDGVRLGGASNDNNQSNPNMNPSAPGGVSSNKGVPYEFTANGTTPSGKPRLFVCQVCTRAFARLEHLRRHERSHTKEKPFSCGVCQRKFSRRDLLLRHAQKLHAGCSDAITRLRRKSIKRSNSTSTNASNNEDVDEDDEDMDIEVEETPKKRMDPVHFNLALFDSTRGSASSPQRKNSESNTPLRLVLDHRKKFIGNRSKRGASFSAQSGANYSIGQSQFSDIYPNPENVEFSTPQMLPSSMNDEISWLNNLSTIPGMTGVDSSGTSGIMGNTSNPAISNAKFIPQNFYDIRQNSISTVLEGTNPPANVSHHGSFSNKLPGSGMESMGYMMPTATITNHELQQGMSKEPSIKEEKDYGYSFYDIPESMLSGRSLDSVTTGMDMPHHPPQQTHFKVLTPIKQEEEDSISHQNGNKNVDFNFLNDIDELTSGYDMNSKFLPNGYSFYGDNPSVSSSGVEAHSPSILSPSLNLNNPGGLLNDTLDQSQLLDLDQHTNHNTGLGNPGRRGNFSRNKLFTNSLRHLLHRALSKYPISGIVNPTIPSNEKLEYYLSKFVHDFLSYLPFIHLSKLNEFEMMNMTLSEDWSNESARVCLPLLIATIGALFANNKRDAEHLYEASRRTIHIYLESRKNSSEKEKEKDGANINPLWLIQSLMLSVIYGLFSDNENNVYIVIRQLSALNSLVKTSIKSKRPLLFSISGEDEECYNKLNGSSGDAKNPESSLFNNNFDQEMKFKNNINLQSQTRIVITIYRLTNFLLMMYNVPLTLSINDLVGIEVPNRDDELLWGFKSYQDFQEWKSRSGGTSFNIEDHLNGPKIGYKDIIVSLTKLSKNDPNDFNNQELFKVLSQMSRFGFNGVVQGLFEIIQYLELKQVDIFVVIDTLAKFYPNEPFVGQSQSRMNQDFEKLEFILSSNYTKISSLIDFKLVKEQSWLRNYEELAKNYNGLLNDNNPDNKSPVSDYDYVRIVDCCLMIIKVILFKSEDDYSKSLSSRTEGSGPSESSGFTTDFSFLNAEFPSTFNGNQFQDLNTLLSDDYQKMGTTGTLGEENTVLQFEKAVNLRIFEEFDIATVSLHSQMLFHVFTILSAFSIYVARKNNPVNVQDNSTSQHLLFELNHRFSMTLKLLDKVESFLKVKYQQGEGIKSEVLDQFFSNLYLYNGERKDNENYTLEKTLYILKIGEVVLNYVFDSNIKVSIFKKLSGSLAQIRKWLIDNDVAR</sequence>
<dbReference type="PANTHER" id="PTHR40626:SF28">
    <property type="entry name" value="REGULATORY PROTEIN ADR1"/>
    <property type="match status" value="1"/>
</dbReference>
<dbReference type="Proteomes" id="UP000094285">
    <property type="component" value="Unassembled WGS sequence"/>
</dbReference>
<evidence type="ECO:0000256" key="1">
    <source>
        <dbReference type="ARBA" id="ARBA00004123"/>
    </source>
</evidence>
<dbReference type="GO" id="GO:0000978">
    <property type="term" value="F:RNA polymerase II cis-regulatory region sequence-specific DNA binding"/>
    <property type="evidence" value="ECO:0007669"/>
    <property type="project" value="InterPro"/>
</dbReference>
<keyword evidence="2" id="KW-0479">Metal-binding</keyword>
<evidence type="ECO:0000256" key="3">
    <source>
        <dbReference type="ARBA" id="ARBA00022737"/>
    </source>
</evidence>
<dbReference type="SUPFAM" id="SSF57667">
    <property type="entry name" value="beta-beta-alpha zinc fingers"/>
    <property type="match status" value="1"/>
</dbReference>
<evidence type="ECO:0000256" key="8">
    <source>
        <dbReference type="SAM" id="MobiDB-lite"/>
    </source>
</evidence>
<dbReference type="CDD" id="cd12148">
    <property type="entry name" value="fungal_TF_MHR"/>
    <property type="match status" value="1"/>
</dbReference>
<dbReference type="InterPro" id="IPR013087">
    <property type="entry name" value="Znf_C2H2_type"/>
</dbReference>
<feature type="compositionally biased region" description="Acidic residues" evidence="8">
    <location>
        <begin position="134"/>
        <end position="143"/>
    </location>
</feature>
<evidence type="ECO:0000256" key="5">
    <source>
        <dbReference type="ARBA" id="ARBA00022833"/>
    </source>
</evidence>
<dbReference type="SMART" id="SM00355">
    <property type="entry name" value="ZnF_C2H2"/>
    <property type="match status" value="2"/>
</dbReference>
<dbReference type="Pfam" id="PF00096">
    <property type="entry name" value="zf-C2H2"/>
    <property type="match status" value="2"/>
</dbReference>
<organism evidence="10 11">
    <name type="scientific">Suhomyces tanzawaensis NRRL Y-17324</name>
    <dbReference type="NCBI Taxonomy" id="984487"/>
    <lineage>
        <taxon>Eukaryota</taxon>
        <taxon>Fungi</taxon>
        <taxon>Dikarya</taxon>
        <taxon>Ascomycota</taxon>
        <taxon>Saccharomycotina</taxon>
        <taxon>Pichiomycetes</taxon>
        <taxon>Debaryomycetaceae</taxon>
        <taxon>Suhomyces</taxon>
    </lineage>
</organism>
<feature type="region of interest" description="Disordered" evidence="8">
    <location>
        <begin position="121"/>
        <end position="143"/>
    </location>
</feature>
<dbReference type="STRING" id="984487.A0A1E4SFU6"/>
<dbReference type="GO" id="GO:0000981">
    <property type="term" value="F:DNA-binding transcription factor activity, RNA polymerase II-specific"/>
    <property type="evidence" value="ECO:0007669"/>
    <property type="project" value="InterPro"/>
</dbReference>
<feature type="domain" description="C2H2-type" evidence="9">
    <location>
        <begin position="82"/>
        <end position="110"/>
    </location>
</feature>
<dbReference type="GeneID" id="30985102"/>
<dbReference type="GO" id="GO:0000785">
    <property type="term" value="C:chromatin"/>
    <property type="evidence" value="ECO:0007669"/>
    <property type="project" value="TreeGrafter"/>
</dbReference>
<dbReference type="AlphaFoldDB" id="A0A1E4SFU6"/>
<feature type="compositionally biased region" description="Low complexity" evidence="8">
    <location>
        <begin position="12"/>
        <end position="27"/>
    </location>
</feature>
<dbReference type="InterPro" id="IPR051059">
    <property type="entry name" value="VerF-like"/>
</dbReference>
<reference evidence="11" key="1">
    <citation type="submission" date="2016-05" db="EMBL/GenBank/DDBJ databases">
        <title>Comparative genomics of biotechnologically important yeasts.</title>
        <authorList>
            <consortium name="DOE Joint Genome Institute"/>
            <person name="Riley R."/>
            <person name="Haridas S."/>
            <person name="Wolfe K.H."/>
            <person name="Lopes M.R."/>
            <person name="Hittinger C.T."/>
            <person name="Goker M."/>
            <person name="Salamov A."/>
            <person name="Wisecaver J."/>
            <person name="Long T.M."/>
            <person name="Aerts A.L."/>
            <person name="Barry K."/>
            <person name="Choi C."/>
            <person name="Clum A."/>
            <person name="Coughlan A.Y."/>
            <person name="Deshpande S."/>
            <person name="Douglass A.P."/>
            <person name="Hanson S.J."/>
            <person name="Klenk H.-P."/>
            <person name="Labutti K."/>
            <person name="Lapidus A."/>
            <person name="Lindquist E."/>
            <person name="Lipzen A."/>
            <person name="Meier-Kolthoff J.P."/>
            <person name="Ohm R.A."/>
            <person name="Otillar R.P."/>
            <person name="Pangilinan J."/>
            <person name="Peng Y."/>
            <person name="Rokas A."/>
            <person name="Rosa C.A."/>
            <person name="Scheuner C."/>
            <person name="Sibirny A.A."/>
            <person name="Slot J.C."/>
            <person name="Stielow J.B."/>
            <person name="Sun H."/>
            <person name="Kurtzman C.P."/>
            <person name="Blackwell M."/>
            <person name="Grigoriev I.V."/>
            <person name="Jeffries T.W."/>
        </authorList>
    </citation>
    <scope>NUCLEOTIDE SEQUENCE [LARGE SCALE GENOMIC DNA]</scope>
    <source>
        <strain evidence="11">NRRL Y-17324</strain>
    </source>
</reference>
<dbReference type="Gene3D" id="3.30.160.60">
    <property type="entry name" value="Classic Zinc Finger"/>
    <property type="match status" value="2"/>
</dbReference>
<gene>
    <name evidence="10" type="ORF">CANTADRAFT_6776</name>
</gene>
<dbReference type="PANTHER" id="PTHR40626">
    <property type="entry name" value="MIP31509P"/>
    <property type="match status" value="1"/>
</dbReference>
<comment type="subcellular location">
    <subcellularLocation>
        <location evidence="1">Nucleus</location>
    </subcellularLocation>
</comment>
<dbReference type="GO" id="GO:0008270">
    <property type="term" value="F:zinc ion binding"/>
    <property type="evidence" value="ECO:0007669"/>
    <property type="project" value="UniProtKB-KW"/>
</dbReference>
<keyword evidence="6" id="KW-0539">Nucleus</keyword>
<dbReference type="EMBL" id="KV453913">
    <property type="protein sequence ID" value="ODV78384.1"/>
    <property type="molecule type" value="Genomic_DNA"/>
</dbReference>
<dbReference type="PROSITE" id="PS00028">
    <property type="entry name" value="ZINC_FINGER_C2H2_1"/>
    <property type="match status" value="2"/>
</dbReference>
<keyword evidence="5" id="KW-0862">Zinc</keyword>
<protein>
    <recommendedName>
        <fullName evidence="9">C2H2-type domain-containing protein</fullName>
    </recommendedName>
</protein>
<feature type="compositionally biased region" description="Low complexity" evidence="8">
    <location>
        <begin position="123"/>
        <end position="133"/>
    </location>
</feature>
<dbReference type="OrthoDB" id="10018191at2759"/>
<feature type="domain" description="C2H2-type" evidence="9">
    <location>
        <begin position="54"/>
        <end position="81"/>
    </location>
</feature>
<evidence type="ECO:0000256" key="2">
    <source>
        <dbReference type="ARBA" id="ARBA00022723"/>
    </source>
</evidence>
<keyword evidence="11" id="KW-1185">Reference proteome</keyword>
<keyword evidence="3" id="KW-0677">Repeat</keyword>
<evidence type="ECO:0000259" key="9">
    <source>
        <dbReference type="PROSITE" id="PS50157"/>
    </source>
</evidence>
<accession>A0A1E4SFU6</accession>
<dbReference type="GO" id="GO:0005634">
    <property type="term" value="C:nucleus"/>
    <property type="evidence" value="ECO:0007669"/>
    <property type="project" value="UniProtKB-SubCell"/>
</dbReference>
<evidence type="ECO:0000256" key="4">
    <source>
        <dbReference type="ARBA" id="ARBA00022771"/>
    </source>
</evidence>
<feature type="region of interest" description="Disordered" evidence="8">
    <location>
        <begin position="1"/>
        <end position="44"/>
    </location>
</feature>
<dbReference type="RefSeq" id="XP_020063506.1">
    <property type="nucleotide sequence ID" value="XM_020210966.1"/>
</dbReference>
<proteinExistence type="predicted"/>
<dbReference type="InterPro" id="IPR036236">
    <property type="entry name" value="Znf_C2H2_sf"/>
</dbReference>
<evidence type="ECO:0000256" key="6">
    <source>
        <dbReference type="ARBA" id="ARBA00023242"/>
    </source>
</evidence>
<name>A0A1E4SFU6_9ASCO</name>
<dbReference type="FunFam" id="3.30.160.60:FF:000145">
    <property type="entry name" value="Zinc finger protein 574"/>
    <property type="match status" value="1"/>
</dbReference>
<evidence type="ECO:0000313" key="11">
    <source>
        <dbReference type="Proteomes" id="UP000094285"/>
    </source>
</evidence>
<dbReference type="PROSITE" id="PS50157">
    <property type="entry name" value="ZINC_FINGER_C2H2_2"/>
    <property type="match status" value="2"/>
</dbReference>
<evidence type="ECO:0000313" key="10">
    <source>
        <dbReference type="EMBL" id="ODV78384.1"/>
    </source>
</evidence>
<evidence type="ECO:0000256" key="7">
    <source>
        <dbReference type="PROSITE-ProRule" id="PRU00042"/>
    </source>
</evidence>